<comment type="caution">
    <text evidence="10">The sequence shown here is derived from an EMBL/GenBank/DDBJ whole genome shotgun (WGS) entry which is preliminary data.</text>
</comment>
<feature type="binding site" evidence="8">
    <location>
        <begin position="26"/>
        <end position="31"/>
    </location>
    <ligand>
        <name>ATP</name>
        <dbReference type="ChEBI" id="CHEBI:30616"/>
    </ligand>
</feature>
<comment type="function">
    <text evidence="8">Ligates lysine onto the cytidine present at position 34 of the AUA codon-specific tRNA(Ile) that contains the anticodon CAU, in an ATP-dependent manner. Cytidine is converted to lysidine, thus changing the amino acid specificity of the tRNA from methionine to isoleucine.</text>
</comment>
<dbReference type="SUPFAM" id="SSF52402">
    <property type="entry name" value="Adenine nucleotide alpha hydrolases-like"/>
    <property type="match status" value="1"/>
</dbReference>
<dbReference type="GO" id="GO:0006400">
    <property type="term" value="P:tRNA modification"/>
    <property type="evidence" value="ECO:0007669"/>
    <property type="project" value="UniProtKB-UniRule"/>
</dbReference>
<dbReference type="PANTHER" id="PTHR43033:SF1">
    <property type="entry name" value="TRNA(ILE)-LYSIDINE SYNTHASE-RELATED"/>
    <property type="match status" value="1"/>
</dbReference>
<evidence type="ECO:0000256" key="5">
    <source>
        <dbReference type="ARBA" id="ARBA00022741"/>
    </source>
</evidence>
<dbReference type="EMBL" id="LRXL01000037">
    <property type="protein sequence ID" value="OAB78696.1"/>
    <property type="molecule type" value="Genomic_DNA"/>
</dbReference>
<organism evidence="10 11">
    <name type="scientific">Cochleicola gelatinilyticus</name>
    <dbReference type="NCBI Taxonomy" id="1763537"/>
    <lineage>
        <taxon>Bacteria</taxon>
        <taxon>Pseudomonadati</taxon>
        <taxon>Bacteroidota</taxon>
        <taxon>Flavobacteriia</taxon>
        <taxon>Flavobacteriales</taxon>
        <taxon>Flavobacteriaceae</taxon>
        <taxon>Cochleicola</taxon>
    </lineage>
</organism>
<evidence type="ECO:0000256" key="1">
    <source>
        <dbReference type="ARBA" id="ARBA00004496"/>
    </source>
</evidence>
<dbReference type="InterPro" id="IPR014729">
    <property type="entry name" value="Rossmann-like_a/b/a_fold"/>
</dbReference>
<comment type="subcellular location">
    <subcellularLocation>
        <location evidence="1 8">Cytoplasm</location>
    </subcellularLocation>
</comment>
<feature type="domain" description="Lysidine-tRNA(Ile) synthetase C-terminal" evidence="9">
    <location>
        <begin position="371"/>
        <end position="443"/>
    </location>
</feature>
<dbReference type="SMART" id="SM00977">
    <property type="entry name" value="TilS_C"/>
    <property type="match status" value="1"/>
</dbReference>
<dbReference type="OrthoDB" id="9807403at2"/>
<dbReference type="RefSeq" id="WP_068591946.1">
    <property type="nucleotide sequence ID" value="NZ_LRXL01000037.1"/>
</dbReference>
<evidence type="ECO:0000256" key="3">
    <source>
        <dbReference type="ARBA" id="ARBA00022598"/>
    </source>
</evidence>
<dbReference type="GO" id="GO:0005737">
    <property type="term" value="C:cytoplasm"/>
    <property type="evidence" value="ECO:0007669"/>
    <property type="project" value="UniProtKB-SubCell"/>
</dbReference>
<evidence type="ECO:0000313" key="10">
    <source>
        <dbReference type="EMBL" id="OAB78696.1"/>
    </source>
</evidence>
<dbReference type="NCBIfam" id="TIGR02433">
    <property type="entry name" value="lysidine_TilS_C"/>
    <property type="match status" value="1"/>
</dbReference>
<sequence>MQAKLTTHLAKNFLFLKGKKLLIACSGGVDSVVLAHLMHRVGYVTGIAHCNFSLRGKESDGDEAFVLDLAEQLSVPVFTETFDTIRYAKDQHLSTQMAARELRYRWFEELLKDFKYDYVLTAHHADDDLETFLINLSRGTGLRGLTGIPAINDRIIRPFLPFSSKQILNFAKKEHLYWREDSSNAATKYLRNALRHEVIPNYKKVTKNTLQQVQKTQQYLKNSQSLIDDYMVLIYNLAVTENFDGYTIHLQKLEELPNKETVLYELLQSFGFTDHKAVIDLLTAQSGKQVFSKTHRLLKDRGVFILTKIKASEDIESKFNESDNRSEHYFIQNSEKKITQPIALTIIPTDKVGYLDTNTIYIDQDKIDFPLVLRKWEEGDVFQPFGMKGKKKLSKFFKDEKLSLVAKENVWLLCSNNQIIWVVGYRADERFKVSTTTQRILEIKLLDT</sequence>
<comment type="domain">
    <text evidence="8">The N-terminal region contains the highly conserved SGGXDS motif, predicted to be a P-loop motif involved in ATP binding.</text>
</comment>
<dbReference type="CDD" id="cd01992">
    <property type="entry name" value="TilS_N"/>
    <property type="match status" value="1"/>
</dbReference>
<dbReference type="Gene3D" id="3.40.50.620">
    <property type="entry name" value="HUPs"/>
    <property type="match status" value="1"/>
</dbReference>
<dbReference type="STRING" id="1763537.ULVI_08935"/>
<protein>
    <recommendedName>
        <fullName evidence="8">tRNA(Ile)-lysidine synthase</fullName>
        <ecNumber evidence="8">6.3.4.19</ecNumber>
    </recommendedName>
    <alternativeName>
        <fullName evidence="8">tRNA(Ile)-2-lysyl-cytidine synthase</fullName>
    </alternativeName>
    <alternativeName>
        <fullName evidence="8">tRNA(Ile)-lysidine synthetase</fullName>
    </alternativeName>
</protein>
<evidence type="ECO:0000256" key="4">
    <source>
        <dbReference type="ARBA" id="ARBA00022694"/>
    </source>
</evidence>
<dbReference type="GO" id="GO:0032267">
    <property type="term" value="F:tRNA(Ile)-lysidine synthase activity"/>
    <property type="evidence" value="ECO:0007669"/>
    <property type="project" value="UniProtKB-EC"/>
</dbReference>
<dbReference type="Pfam" id="PF11734">
    <property type="entry name" value="TilS_C"/>
    <property type="match status" value="1"/>
</dbReference>
<dbReference type="SUPFAM" id="SSF56037">
    <property type="entry name" value="PheT/TilS domain"/>
    <property type="match status" value="1"/>
</dbReference>
<evidence type="ECO:0000256" key="8">
    <source>
        <dbReference type="HAMAP-Rule" id="MF_01161"/>
    </source>
</evidence>
<dbReference type="InterPro" id="IPR012795">
    <property type="entry name" value="tRNA_Ile_lys_synt_N"/>
</dbReference>
<keyword evidence="3 8" id="KW-0436">Ligase</keyword>
<evidence type="ECO:0000256" key="2">
    <source>
        <dbReference type="ARBA" id="ARBA00022490"/>
    </source>
</evidence>
<reference evidence="10 11" key="1">
    <citation type="submission" date="2016-02" db="EMBL/GenBank/DDBJ databases">
        <title>Ulvibacter sp. LPB0005, isolated from Thais luteostoma.</title>
        <authorList>
            <person name="Shin S.-K."/>
            <person name="Yi H."/>
        </authorList>
    </citation>
    <scope>NUCLEOTIDE SEQUENCE [LARGE SCALE GENOMIC DNA]</scope>
    <source>
        <strain evidence="10 11">LPB0005</strain>
    </source>
</reference>
<comment type="similarity">
    <text evidence="8">Belongs to the tRNA(Ile)-lysidine synthase family.</text>
</comment>
<keyword evidence="5 8" id="KW-0547">Nucleotide-binding</keyword>
<gene>
    <name evidence="8" type="primary">tilS</name>
    <name evidence="10" type="ORF">ULVI_08935</name>
</gene>
<proteinExistence type="inferred from homology"/>
<dbReference type="EC" id="6.3.4.19" evidence="8"/>
<accession>A0A167HK35</accession>
<dbReference type="PANTHER" id="PTHR43033">
    <property type="entry name" value="TRNA(ILE)-LYSIDINE SYNTHASE-RELATED"/>
    <property type="match status" value="1"/>
</dbReference>
<evidence type="ECO:0000256" key="7">
    <source>
        <dbReference type="ARBA" id="ARBA00048539"/>
    </source>
</evidence>
<dbReference type="InterPro" id="IPR012796">
    <property type="entry name" value="Lysidine-tRNA-synth_C"/>
</dbReference>
<keyword evidence="2 8" id="KW-0963">Cytoplasm</keyword>
<name>A0A167HK35_9FLAO</name>
<dbReference type="InterPro" id="IPR011063">
    <property type="entry name" value="TilS/TtcA_N"/>
</dbReference>
<keyword evidence="6 8" id="KW-0067">ATP-binding</keyword>
<evidence type="ECO:0000313" key="11">
    <source>
        <dbReference type="Proteomes" id="UP000077013"/>
    </source>
</evidence>
<dbReference type="HAMAP" id="MF_01161">
    <property type="entry name" value="tRNA_Ile_lys_synt"/>
    <property type="match status" value="1"/>
</dbReference>
<comment type="catalytic activity">
    <reaction evidence="7 8">
        <text>cytidine(34) in tRNA(Ile2) + L-lysine + ATP = lysidine(34) in tRNA(Ile2) + AMP + diphosphate + H(+)</text>
        <dbReference type="Rhea" id="RHEA:43744"/>
        <dbReference type="Rhea" id="RHEA-COMP:10625"/>
        <dbReference type="Rhea" id="RHEA-COMP:10670"/>
        <dbReference type="ChEBI" id="CHEBI:15378"/>
        <dbReference type="ChEBI" id="CHEBI:30616"/>
        <dbReference type="ChEBI" id="CHEBI:32551"/>
        <dbReference type="ChEBI" id="CHEBI:33019"/>
        <dbReference type="ChEBI" id="CHEBI:82748"/>
        <dbReference type="ChEBI" id="CHEBI:83665"/>
        <dbReference type="ChEBI" id="CHEBI:456215"/>
        <dbReference type="EC" id="6.3.4.19"/>
    </reaction>
</comment>
<evidence type="ECO:0000256" key="6">
    <source>
        <dbReference type="ARBA" id="ARBA00022840"/>
    </source>
</evidence>
<dbReference type="Pfam" id="PF01171">
    <property type="entry name" value="ATP_bind_3"/>
    <property type="match status" value="1"/>
</dbReference>
<keyword evidence="4 8" id="KW-0819">tRNA processing</keyword>
<keyword evidence="11" id="KW-1185">Reference proteome</keyword>
<dbReference type="GO" id="GO:0005524">
    <property type="term" value="F:ATP binding"/>
    <property type="evidence" value="ECO:0007669"/>
    <property type="project" value="UniProtKB-UniRule"/>
</dbReference>
<dbReference type="Proteomes" id="UP000077013">
    <property type="component" value="Unassembled WGS sequence"/>
</dbReference>
<evidence type="ECO:0000259" key="9">
    <source>
        <dbReference type="SMART" id="SM00977"/>
    </source>
</evidence>
<dbReference type="NCBIfam" id="TIGR02432">
    <property type="entry name" value="lysidine_TilS_N"/>
    <property type="match status" value="1"/>
</dbReference>
<dbReference type="InterPro" id="IPR012094">
    <property type="entry name" value="tRNA_Ile_lys_synt"/>
</dbReference>
<dbReference type="AlphaFoldDB" id="A0A167HK35"/>